<evidence type="ECO:0000313" key="6">
    <source>
        <dbReference type="Proteomes" id="UP000015101"/>
    </source>
</evidence>
<evidence type="ECO:0008006" key="7">
    <source>
        <dbReference type="Google" id="ProtNLM"/>
    </source>
</evidence>
<proteinExistence type="predicted"/>
<evidence type="ECO:0000313" key="4">
    <source>
        <dbReference type="EMBL" id="ESN92807.1"/>
    </source>
</evidence>
<dbReference type="GeneID" id="20194965"/>
<feature type="transmembrane region" description="Helical" evidence="3">
    <location>
        <begin position="98"/>
        <end position="118"/>
    </location>
</feature>
<protein>
    <recommendedName>
        <fullName evidence="7">H(+)/Cl(-) exchange transporter 3</fullName>
    </recommendedName>
</protein>
<dbReference type="EMBL" id="AMQM01001884">
    <property type="status" value="NOT_ANNOTATED_CDS"/>
    <property type="molecule type" value="Genomic_DNA"/>
</dbReference>
<dbReference type="AlphaFoldDB" id="T1EEG3"/>
<dbReference type="InParanoid" id="T1EEG3"/>
<reference evidence="4 6" key="2">
    <citation type="journal article" date="2013" name="Nature">
        <title>Insights into bilaterian evolution from three spiralian genomes.</title>
        <authorList>
            <person name="Simakov O."/>
            <person name="Marletaz F."/>
            <person name="Cho S.J."/>
            <person name="Edsinger-Gonzales E."/>
            <person name="Havlak P."/>
            <person name="Hellsten U."/>
            <person name="Kuo D.H."/>
            <person name="Larsson T."/>
            <person name="Lv J."/>
            <person name="Arendt D."/>
            <person name="Savage R."/>
            <person name="Osoegawa K."/>
            <person name="de Jong P."/>
            <person name="Grimwood J."/>
            <person name="Chapman J.A."/>
            <person name="Shapiro H."/>
            <person name="Aerts A."/>
            <person name="Otillar R.P."/>
            <person name="Terry A.Y."/>
            <person name="Boore J.L."/>
            <person name="Grigoriev I.V."/>
            <person name="Lindberg D.R."/>
            <person name="Seaver E.C."/>
            <person name="Weisblat D.A."/>
            <person name="Putnam N.H."/>
            <person name="Rokhsar D.S."/>
        </authorList>
    </citation>
    <scope>NUCLEOTIDE SEQUENCE</scope>
</reference>
<dbReference type="KEGG" id="hro:HELRODRAFT_108179"/>
<keyword evidence="6" id="KW-1185">Reference proteome</keyword>
<reference evidence="6" key="1">
    <citation type="submission" date="2012-12" db="EMBL/GenBank/DDBJ databases">
        <authorList>
            <person name="Hellsten U."/>
            <person name="Grimwood J."/>
            <person name="Chapman J.A."/>
            <person name="Shapiro H."/>
            <person name="Aerts A."/>
            <person name="Otillar R.P."/>
            <person name="Terry A.Y."/>
            <person name="Boore J.L."/>
            <person name="Simakov O."/>
            <person name="Marletaz F."/>
            <person name="Cho S.-J."/>
            <person name="Edsinger-Gonzales E."/>
            <person name="Havlak P."/>
            <person name="Kuo D.-H."/>
            <person name="Larsson T."/>
            <person name="Lv J."/>
            <person name="Arendt D."/>
            <person name="Savage R."/>
            <person name="Osoegawa K."/>
            <person name="de Jong P."/>
            <person name="Lindberg D.R."/>
            <person name="Seaver E.C."/>
            <person name="Weisblat D.A."/>
            <person name="Putnam N.H."/>
            <person name="Grigoriev I.V."/>
            <person name="Rokhsar D.S."/>
        </authorList>
    </citation>
    <scope>NUCLEOTIDE SEQUENCE</scope>
</reference>
<dbReference type="HOGENOM" id="CLU_1612630_0_0_1"/>
<dbReference type="CTD" id="20194965"/>
<dbReference type="RefSeq" id="XP_009029106.1">
    <property type="nucleotide sequence ID" value="XM_009030858.1"/>
</dbReference>
<accession>T1EEG3</accession>
<feature type="region of interest" description="Disordered" evidence="2">
    <location>
        <begin position="1"/>
        <end position="25"/>
    </location>
</feature>
<dbReference type="eggNOG" id="KOG0475">
    <property type="taxonomic scope" value="Eukaryota"/>
</dbReference>
<keyword evidence="1" id="KW-0813">Transport</keyword>
<keyword evidence="3" id="KW-1133">Transmembrane helix</keyword>
<evidence type="ECO:0000256" key="2">
    <source>
        <dbReference type="SAM" id="MobiDB-lite"/>
    </source>
</evidence>
<dbReference type="OMA" id="HRHIMKR"/>
<organism evidence="5 6">
    <name type="scientific">Helobdella robusta</name>
    <name type="common">Californian leech</name>
    <dbReference type="NCBI Taxonomy" id="6412"/>
    <lineage>
        <taxon>Eukaryota</taxon>
        <taxon>Metazoa</taxon>
        <taxon>Spiralia</taxon>
        <taxon>Lophotrochozoa</taxon>
        <taxon>Annelida</taxon>
        <taxon>Clitellata</taxon>
        <taxon>Hirudinea</taxon>
        <taxon>Rhynchobdellida</taxon>
        <taxon>Glossiphoniidae</taxon>
        <taxon>Helobdella</taxon>
    </lineage>
</organism>
<keyword evidence="1" id="KW-0406">Ion transport</keyword>
<dbReference type="EMBL" id="KB097639">
    <property type="protein sequence ID" value="ESN92807.1"/>
    <property type="molecule type" value="Genomic_DNA"/>
</dbReference>
<dbReference type="Proteomes" id="UP000015101">
    <property type="component" value="Unassembled WGS sequence"/>
</dbReference>
<dbReference type="EnsemblMetazoa" id="HelroT108179">
    <property type="protein sequence ID" value="HelroP108179"/>
    <property type="gene ID" value="HelroG108179"/>
</dbReference>
<name>T1EEG3_HELRO</name>
<dbReference type="PANTHER" id="PTHR45711">
    <property type="entry name" value="CHLORIDE CHANNEL PROTEIN"/>
    <property type="match status" value="1"/>
</dbReference>
<evidence type="ECO:0000256" key="3">
    <source>
        <dbReference type="SAM" id="Phobius"/>
    </source>
</evidence>
<evidence type="ECO:0000313" key="5">
    <source>
        <dbReference type="EnsemblMetazoa" id="HelroP108179"/>
    </source>
</evidence>
<dbReference type="OrthoDB" id="44789at2759"/>
<evidence type="ECO:0000256" key="1">
    <source>
        <dbReference type="ARBA" id="ARBA00023065"/>
    </source>
</evidence>
<dbReference type="GO" id="GO:0006811">
    <property type="term" value="P:monoatomic ion transport"/>
    <property type="evidence" value="ECO:0007669"/>
    <property type="project" value="UniProtKB-KW"/>
</dbReference>
<keyword evidence="3" id="KW-0812">Transmembrane</keyword>
<keyword evidence="3" id="KW-0472">Membrane</keyword>
<gene>
    <name evidence="5" type="primary">20194965</name>
    <name evidence="4" type="ORF">HELRODRAFT_108179</name>
</gene>
<reference evidence="5" key="3">
    <citation type="submission" date="2015-06" db="UniProtKB">
        <authorList>
            <consortium name="EnsemblMetazoa"/>
        </authorList>
    </citation>
    <scope>IDENTIFICATION</scope>
</reference>
<dbReference type="PANTHER" id="PTHR45711:SF6">
    <property type="entry name" value="CHLORIDE CHANNEL PROTEIN"/>
    <property type="match status" value="1"/>
</dbReference>
<sequence length="165" mass="18776">MDGIELDVGISSERQSQNHRRTNGISDDFTQVSYNMDKSHGSLMEALEELPPGIGQYDDFHTIDWLRDISRDRMRHRHIMKRRQEGCFQKLKSAHDAWSGWVCVLLVGCAAGVCAAVVDIGATWMSDLKEGVCLEAFWLNREHCCWAANDTSFNQEECSQVLYCS</sequence>
<dbReference type="STRING" id="6412.T1EEG3"/>